<protein>
    <submittedName>
        <fullName evidence="1">Ig domain protein</fullName>
    </submittedName>
</protein>
<proteinExistence type="predicted"/>
<dbReference type="RefSeq" id="WP_002746772.1">
    <property type="nucleotide sequence ID" value="NZ_AKWM02000078.1"/>
</dbReference>
<sequence>MKKTFAILLIMGLFLASCEDKKKEDGSITGNSITDLLLLSSLPSGANSNQSSNPCPTNVTISTSDTIAQIGSSINPLGIQFAATNSSGSAISNSTITANRNCQFSNYTATNLPTGLSISSITGAISGIPTVAGGPTVVTLSVTFKPNNTSAVTLTKIMNMTVHIAGNLTCNTVGISNGCTGANPYSCTNSNSCWTSYSSCKADSDCGY</sequence>
<evidence type="ECO:0000313" key="2">
    <source>
        <dbReference type="Proteomes" id="UP000001343"/>
    </source>
</evidence>
<name>A0AA87SXT4_9LEPT</name>
<gene>
    <name evidence="1" type="ORF">LEP1GSC125_1886</name>
</gene>
<comment type="caution">
    <text evidence="1">The sequence shown here is derived from an EMBL/GenBank/DDBJ whole genome shotgun (WGS) entry which is preliminary data.</text>
</comment>
<dbReference type="Pfam" id="PF05345">
    <property type="entry name" value="He_PIG"/>
    <property type="match status" value="1"/>
</dbReference>
<reference evidence="1 2" key="1">
    <citation type="journal article" date="2014" name="Int. J. Syst. Evol. Microbiol.">
        <title>Leptospira mayottensis sp. nov., a pathogenic species of the genus Leptospira isolated from humans.</title>
        <authorList>
            <person name="Bourhy P."/>
            <person name="Collet L."/>
            <person name="Brisse S."/>
            <person name="Picardeau M."/>
        </authorList>
    </citation>
    <scope>NUCLEOTIDE SEQUENCE [LARGE SCALE GENOMIC DNA]</scope>
    <source>
        <strain evidence="1 2">200901122</strain>
    </source>
</reference>
<dbReference type="Gene3D" id="2.60.40.10">
    <property type="entry name" value="Immunoglobulins"/>
    <property type="match status" value="1"/>
</dbReference>
<evidence type="ECO:0000313" key="1">
    <source>
        <dbReference type="EMBL" id="EKR98638.1"/>
    </source>
</evidence>
<accession>A0AA87SXT4</accession>
<dbReference type="AlphaFoldDB" id="A0AA87SXT4"/>
<organism evidence="1 2">
    <name type="scientific">Leptospira mayottensis 200901122</name>
    <dbReference type="NCBI Taxonomy" id="1193010"/>
    <lineage>
        <taxon>Bacteria</taxon>
        <taxon>Pseudomonadati</taxon>
        <taxon>Spirochaetota</taxon>
        <taxon>Spirochaetia</taxon>
        <taxon>Leptospirales</taxon>
        <taxon>Leptospiraceae</taxon>
        <taxon>Leptospira</taxon>
    </lineage>
</organism>
<dbReference type="InterPro" id="IPR013783">
    <property type="entry name" value="Ig-like_fold"/>
</dbReference>
<dbReference type="Proteomes" id="UP000001343">
    <property type="component" value="Unassembled WGS sequence"/>
</dbReference>
<dbReference type="PROSITE" id="PS51257">
    <property type="entry name" value="PROKAR_LIPOPROTEIN"/>
    <property type="match status" value="1"/>
</dbReference>
<dbReference type="EMBL" id="AKWM02000078">
    <property type="protein sequence ID" value="EKR98638.1"/>
    <property type="molecule type" value="Genomic_DNA"/>
</dbReference>